<proteinExistence type="predicted"/>
<name>A0A9W8MRD2_9AGAR</name>
<sequence>MLSYRTTPRCSAMAKEDENLIERASPLHCSHTCGSTMKRQNRLFEDSSFTSNLGSAFISDAFPPSPSSSNAWPTSPIFCAPATLYPFNTFSSSSFLVEDSDASPSRYRRKRCPRTEEPTFEYDFPRLPASNSTSASTHRIRNHVPHAGLRPQLTGMTTGTQRKEAFPLSPSTSGFSIDSVKTLSEVAIPNRPRSSTWSSDDTLFSEQDSPIVAKDSLDPGASAADIIPAVEEASPFYASPKSLLVSDEDTYPAASPSWFSMTTQRPSASRYRGKCALKEDGEQENGYEFMDGEQEDNVVEGGELETKHSSIEEFKYAVRHQYAAVVMRWQLGVLRLQRRCGRLSKKDDESI</sequence>
<protein>
    <submittedName>
        <fullName evidence="1">Uncharacterized protein</fullName>
    </submittedName>
</protein>
<keyword evidence="2" id="KW-1185">Reference proteome</keyword>
<dbReference type="Proteomes" id="UP001148786">
    <property type="component" value="Unassembled WGS sequence"/>
</dbReference>
<accession>A0A9W8MRD2</accession>
<evidence type="ECO:0000313" key="2">
    <source>
        <dbReference type="Proteomes" id="UP001148786"/>
    </source>
</evidence>
<comment type="caution">
    <text evidence="1">The sequence shown here is derived from an EMBL/GenBank/DDBJ whole genome shotgun (WGS) entry which is preliminary data.</text>
</comment>
<dbReference type="EMBL" id="JANKHO010000983">
    <property type="protein sequence ID" value="KAJ3504631.1"/>
    <property type="molecule type" value="Genomic_DNA"/>
</dbReference>
<organism evidence="1 2">
    <name type="scientific">Agrocybe chaxingu</name>
    <dbReference type="NCBI Taxonomy" id="84603"/>
    <lineage>
        <taxon>Eukaryota</taxon>
        <taxon>Fungi</taxon>
        <taxon>Dikarya</taxon>
        <taxon>Basidiomycota</taxon>
        <taxon>Agaricomycotina</taxon>
        <taxon>Agaricomycetes</taxon>
        <taxon>Agaricomycetidae</taxon>
        <taxon>Agaricales</taxon>
        <taxon>Agaricineae</taxon>
        <taxon>Strophariaceae</taxon>
        <taxon>Agrocybe</taxon>
    </lineage>
</organism>
<gene>
    <name evidence="1" type="ORF">NLJ89_g7840</name>
</gene>
<reference evidence="1" key="1">
    <citation type="submission" date="2022-07" db="EMBL/GenBank/DDBJ databases">
        <title>Genome Sequence of Agrocybe chaxingu.</title>
        <authorList>
            <person name="Buettner E."/>
        </authorList>
    </citation>
    <scope>NUCLEOTIDE SEQUENCE</scope>
    <source>
        <strain evidence="1">MP-N11</strain>
    </source>
</reference>
<dbReference type="AlphaFoldDB" id="A0A9W8MRD2"/>
<evidence type="ECO:0000313" key="1">
    <source>
        <dbReference type="EMBL" id="KAJ3504631.1"/>
    </source>
</evidence>